<reference evidence="8 9" key="1">
    <citation type="submission" date="2016-10" db="EMBL/GenBank/DDBJ databases">
        <authorList>
            <person name="de Groot N.N."/>
        </authorList>
    </citation>
    <scope>NUCLEOTIDE SEQUENCE [LARGE SCALE GENOMIC DNA]</scope>
    <source>
        <strain evidence="8 9">Nl14</strain>
    </source>
</reference>
<dbReference type="GO" id="GO:0070475">
    <property type="term" value="P:rRNA base methylation"/>
    <property type="evidence" value="ECO:0007669"/>
    <property type="project" value="UniProtKB-UniRule"/>
</dbReference>
<sequence>MAEVGKHTTVLLQEAVEALALKPDGIYVDGTFGRGGHSRLILERLGKSGRLIAFDRDPAACAVGRNFGDERFCMVHSSYSRLQEVLRQLNVGQVDGVLLDLGVSSPQLEDAARGFSFSMEGPLDMRMDTTEGQTAGQWLASASEVQLEEVIKEYGEERFAKQIARAIVKARARQPLVTTGQLAAIVAAAIPARAREPKQNPATRTFQAIRIYLNQELERLSLVLPQCVEMLKTGGRLVIISFHSLEDRIVKRFIREGANPDKLPKHLPLRADEVRRFSRANLQRVGKAVRPGVAEIECNPRARSAIMRVAERINTT</sequence>
<dbReference type="GO" id="GO:0005737">
    <property type="term" value="C:cytoplasm"/>
    <property type="evidence" value="ECO:0007669"/>
    <property type="project" value="UniProtKB-SubCell"/>
</dbReference>
<dbReference type="FunFam" id="1.10.150.170:FF:000001">
    <property type="entry name" value="Ribosomal RNA small subunit methyltransferase H"/>
    <property type="match status" value="1"/>
</dbReference>
<feature type="binding site" evidence="7">
    <location>
        <position position="100"/>
    </location>
    <ligand>
        <name>S-adenosyl-L-methionine</name>
        <dbReference type="ChEBI" id="CHEBI:59789"/>
    </ligand>
</feature>
<name>A0A1I7IBK0_9PROT</name>
<dbReference type="InterPro" id="IPR029063">
    <property type="entry name" value="SAM-dependent_MTases_sf"/>
</dbReference>
<dbReference type="InterPro" id="IPR002903">
    <property type="entry name" value="RsmH"/>
</dbReference>
<comment type="catalytic activity">
    <reaction evidence="7">
        <text>cytidine(1402) in 16S rRNA + S-adenosyl-L-methionine = N(4)-methylcytidine(1402) in 16S rRNA + S-adenosyl-L-homocysteine + H(+)</text>
        <dbReference type="Rhea" id="RHEA:42928"/>
        <dbReference type="Rhea" id="RHEA-COMP:10286"/>
        <dbReference type="Rhea" id="RHEA-COMP:10287"/>
        <dbReference type="ChEBI" id="CHEBI:15378"/>
        <dbReference type="ChEBI" id="CHEBI:57856"/>
        <dbReference type="ChEBI" id="CHEBI:59789"/>
        <dbReference type="ChEBI" id="CHEBI:74506"/>
        <dbReference type="ChEBI" id="CHEBI:82748"/>
        <dbReference type="EC" id="2.1.1.199"/>
    </reaction>
</comment>
<evidence type="ECO:0000256" key="7">
    <source>
        <dbReference type="HAMAP-Rule" id="MF_01007"/>
    </source>
</evidence>
<keyword evidence="2 7" id="KW-0963">Cytoplasm</keyword>
<evidence type="ECO:0000313" key="9">
    <source>
        <dbReference type="Proteomes" id="UP000182649"/>
    </source>
</evidence>
<evidence type="ECO:0000256" key="1">
    <source>
        <dbReference type="ARBA" id="ARBA00010396"/>
    </source>
</evidence>
<comment type="similarity">
    <text evidence="1 7">Belongs to the methyltransferase superfamily. RsmH family.</text>
</comment>
<dbReference type="AlphaFoldDB" id="A0A1I7IBK0"/>
<feature type="binding site" evidence="7">
    <location>
        <position position="107"/>
    </location>
    <ligand>
        <name>S-adenosyl-L-methionine</name>
        <dbReference type="ChEBI" id="CHEBI:59789"/>
    </ligand>
</feature>
<evidence type="ECO:0000256" key="6">
    <source>
        <dbReference type="ARBA" id="ARBA00022691"/>
    </source>
</evidence>
<dbReference type="RefSeq" id="WP_074975542.1">
    <property type="nucleotide sequence ID" value="NZ_FPBZ01000017.1"/>
</dbReference>
<dbReference type="Pfam" id="PF01795">
    <property type="entry name" value="Methyltransf_5"/>
    <property type="match status" value="1"/>
</dbReference>
<keyword evidence="4 7" id="KW-0489">Methyltransferase</keyword>
<dbReference type="Gene3D" id="1.10.150.170">
    <property type="entry name" value="Putative methyltransferase TM0872, insert domain"/>
    <property type="match status" value="1"/>
</dbReference>
<proteinExistence type="inferred from homology"/>
<protein>
    <recommendedName>
        <fullName evidence="7">Ribosomal RNA small subunit methyltransferase H</fullName>
        <ecNumber evidence="7">2.1.1.199</ecNumber>
    </recommendedName>
    <alternativeName>
        <fullName evidence="7">16S rRNA m(4)C1402 methyltransferase</fullName>
    </alternativeName>
    <alternativeName>
        <fullName evidence="7">rRNA (cytosine-N(4)-)-methyltransferase RsmH</fullName>
    </alternativeName>
</protein>
<evidence type="ECO:0000256" key="2">
    <source>
        <dbReference type="ARBA" id="ARBA00022490"/>
    </source>
</evidence>
<dbReference type="PIRSF" id="PIRSF004486">
    <property type="entry name" value="MraW"/>
    <property type="match status" value="1"/>
</dbReference>
<dbReference type="SUPFAM" id="SSF53335">
    <property type="entry name" value="S-adenosyl-L-methionine-dependent methyltransferases"/>
    <property type="match status" value="1"/>
</dbReference>
<comment type="function">
    <text evidence="7">Specifically methylates the N4 position of cytidine in position 1402 (C1402) of 16S rRNA.</text>
</comment>
<comment type="subcellular location">
    <subcellularLocation>
        <location evidence="7">Cytoplasm</location>
    </subcellularLocation>
</comment>
<feature type="binding site" evidence="7">
    <location>
        <position position="79"/>
    </location>
    <ligand>
        <name>S-adenosyl-L-methionine</name>
        <dbReference type="ChEBI" id="CHEBI:59789"/>
    </ligand>
</feature>
<evidence type="ECO:0000313" key="8">
    <source>
        <dbReference type="EMBL" id="SFU70317.1"/>
    </source>
</evidence>
<organism evidence="8 9">
    <name type="scientific">Nitrosospira multiformis</name>
    <dbReference type="NCBI Taxonomy" id="1231"/>
    <lineage>
        <taxon>Bacteria</taxon>
        <taxon>Pseudomonadati</taxon>
        <taxon>Pseudomonadota</taxon>
        <taxon>Betaproteobacteria</taxon>
        <taxon>Nitrosomonadales</taxon>
        <taxon>Nitrosomonadaceae</taxon>
        <taxon>Nitrosospira</taxon>
    </lineage>
</organism>
<dbReference type="PANTHER" id="PTHR11265:SF0">
    <property type="entry name" value="12S RRNA N4-METHYLCYTIDINE METHYLTRANSFERASE"/>
    <property type="match status" value="1"/>
</dbReference>
<accession>A0A1I7IBK0</accession>
<dbReference type="EMBL" id="FPBZ01000017">
    <property type="protein sequence ID" value="SFU70317.1"/>
    <property type="molecule type" value="Genomic_DNA"/>
</dbReference>
<dbReference type="InterPro" id="IPR023397">
    <property type="entry name" value="SAM-dep_MeTrfase_MraW_recog"/>
</dbReference>
<evidence type="ECO:0000256" key="3">
    <source>
        <dbReference type="ARBA" id="ARBA00022552"/>
    </source>
</evidence>
<dbReference type="NCBIfam" id="TIGR00006">
    <property type="entry name" value="16S rRNA (cytosine(1402)-N(4))-methyltransferase RsmH"/>
    <property type="match status" value="1"/>
</dbReference>
<dbReference type="Proteomes" id="UP000182649">
    <property type="component" value="Unassembled WGS sequence"/>
</dbReference>
<dbReference type="Gene3D" id="3.40.50.150">
    <property type="entry name" value="Vaccinia Virus protein VP39"/>
    <property type="match status" value="1"/>
</dbReference>
<evidence type="ECO:0000256" key="5">
    <source>
        <dbReference type="ARBA" id="ARBA00022679"/>
    </source>
</evidence>
<dbReference type="OrthoDB" id="9806637at2"/>
<keyword evidence="3 7" id="KW-0698">rRNA processing</keyword>
<dbReference type="PANTHER" id="PTHR11265">
    <property type="entry name" value="S-ADENOSYL-METHYLTRANSFERASE MRAW"/>
    <property type="match status" value="1"/>
</dbReference>
<dbReference type="HAMAP" id="MF_01007">
    <property type="entry name" value="16SrRNA_methyltr_H"/>
    <property type="match status" value="1"/>
</dbReference>
<dbReference type="GO" id="GO:0071424">
    <property type="term" value="F:rRNA (cytosine-N4-)-methyltransferase activity"/>
    <property type="evidence" value="ECO:0007669"/>
    <property type="project" value="UniProtKB-UniRule"/>
</dbReference>
<feature type="binding site" evidence="7">
    <location>
        <position position="55"/>
    </location>
    <ligand>
        <name>S-adenosyl-L-methionine</name>
        <dbReference type="ChEBI" id="CHEBI:59789"/>
    </ligand>
</feature>
<feature type="binding site" evidence="7">
    <location>
        <begin position="35"/>
        <end position="37"/>
    </location>
    <ligand>
        <name>S-adenosyl-L-methionine</name>
        <dbReference type="ChEBI" id="CHEBI:59789"/>
    </ligand>
</feature>
<dbReference type="EC" id="2.1.1.199" evidence="7"/>
<keyword evidence="6 7" id="KW-0949">S-adenosyl-L-methionine</keyword>
<keyword evidence="5 7" id="KW-0808">Transferase</keyword>
<dbReference type="SUPFAM" id="SSF81799">
    <property type="entry name" value="Putative methyltransferase TM0872, insert domain"/>
    <property type="match status" value="1"/>
</dbReference>
<evidence type="ECO:0000256" key="4">
    <source>
        <dbReference type="ARBA" id="ARBA00022603"/>
    </source>
</evidence>
<gene>
    <name evidence="7" type="primary">rsmH</name>
    <name evidence="8" type="ORF">SAMN05216417_11713</name>
</gene>